<comment type="caution">
    <text evidence="3">The sequence shown here is derived from an EMBL/GenBank/DDBJ whole genome shotgun (WGS) entry which is preliminary data.</text>
</comment>
<dbReference type="CDD" id="cd07575">
    <property type="entry name" value="Xc-1258_like"/>
    <property type="match status" value="1"/>
</dbReference>
<dbReference type="InterPro" id="IPR003010">
    <property type="entry name" value="C-N_Hydrolase"/>
</dbReference>
<evidence type="ECO:0000256" key="1">
    <source>
        <dbReference type="ARBA" id="ARBA00010613"/>
    </source>
</evidence>
<dbReference type="PANTHER" id="PTHR47799:SF1">
    <property type="entry name" value="OMEGA-AMIDASE YAFV"/>
    <property type="match status" value="1"/>
</dbReference>
<dbReference type="InterPro" id="IPR001110">
    <property type="entry name" value="UPF0012_CS"/>
</dbReference>
<gene>
    <name evidence="3" type="ORF">H9626_05085</name>
</gene>
<dbReference type="Gene3D" id="3.60.110.10">
    <property type="entry name" value="Carbon-nitrogen hydrolase"/>
    <property type="match status" value="1"/>
</dbReference>
<dbReference type="Proteomes" id="UP000616346">
    <property type="component" value="Unassembled WGS sequence"/>
</dbReference>
<keyword evidence="4" id="KW-1185">Reference proteome</keyword>
<accession>A0ABR8VA60</accession>
<dbReference type="Pfam" id="PF00795">
    <property type="entry name" value="CN_hydrolase"/>
    <property type="match status" value="1"/>
</dbReference>
<proteinExistence type="inferred from homology"/>
<dbReference type="NCBIfam" id="NF007757">
    <property type="entry name" value="PRK10438.1"/>
    <property type="match status" value="1"/>
</dbReference>
<sequence>MKIVILQTDIHWTNPAANIRHADEIISRYADGDLFVLPEMFSTGFCTQPKGVAETDGGEALQWMKRKAAERGCAIAGSIAVEEDGKYYNRFYFVHPDGKVQHYDKKHLFTYGGEHKQYTHGTKRVIVSYRGIRFLLQVCYDLRFPVWSRNRKDYDAILYVASWPTPRIGAWKTLLRARAIENQCYVIAVNRVGEDPACQYCGGSAIINPYGETLAACEDDTACEAEAVIDMNELEGFRKKFPVLDDADGFSLL</sequence>
<dbReference type="PANTHER" id="PTHR47799">
    <property type="entry name" value="OMEGA-AMIDASE YAFV"/>
    <property type="match status" value="1"/>
</dbReference>
<comment type="similarity">
    <text evidence="1">Belongs to the carbon-nitrogen hydrolase superfamily. NIT1/NIT2 family.</text>
</comment>
<dbReference type="RefSeq" id="WP_191709764.1">
    <property type="nucleotide sequence ID" value="NZ_JACSPQ010000001.1"/>
</dbReference>
<dbReference type="SUPFAM" id="SSF56317">
    <property type="entry name" value="Carbon-nitrogen hydrolase"/>
    <property type="match status" value="1"/>
</dbReference>
<evidence type="ECO:0000313" key="4">
    <source>
        <dbReference type="Proteomes" id="UP000616346"/>
    </source>
</evidence>
<dbReference type="InterPro" id="IPR036526">
    <property type="entry name" value="C-N_Hydrolase_sf"/>
</dbReference>
<evidence type="ECO:0000313" key="3">
    <source>
        <dbReference type="EMBL" id="MBD8001595.1"/>
    </source>
</evidence>
<reference evidence="3 4" key="1">
    <citation type="submission" date="2020-08" db="EMBL/GenBank/DDBJ databases">
        <title>A Genomic Blueprint of the Chicken Gut Microbiome.</title>
        <authorList>
            <person name="Gilroy R."/>
            <person name="Ravi A."/>
            <person name="Getino M."/>
            <person name="Pursley I."/>
            <person name="Horton D.L."/>
            <person name="Alikhan N.-F."/>
            <person name="Baker D."/>
            <person name="Gharbi K."/>
            <person name="Hall N."/>
            <person name="Watson M."/>
            <person name="Adriaenssens E.M."/>
            <person name="Foster-Nyarko E."/>
            <person name="Jarju S."/>
            <person name="Secka A."/>
            <person name="Antonio M."/>
            <person name="Oren A."/>
            <person name="Chaudhuri R."/>
            <person name="La Ragione R.M."/>
            <person name="Hildebrand F."/>
            <person name="Pallen M.J."/>
        </authorList>
    </citation>
    <scope>NUCLEOTIDE SEQUENCE [LARGE SCALE GENOMIC DNA]</scope>
    <source>
        <strain evidence="3 4">Sa1YUN3</strain>
    </source>
</reference>
<dbReference type="PROSITE" id="PS01227">
    <property type="entry name" value="UPF0012"/>
    <property type="match status" value="1"/>
</dbReference>
<name>A0ABR8VA60_9BACT</name>
<organism evidence="3 4">
    <name type="scientific">Phocaeicola faecium</name>
    <dbReference type="NCBI Taxonomy" id="2762213"/>
    <lineage>
        <taxon>Bacteria</taxon>
        <taxon>Pseudomonadati</taxon>
        <taxon>Bacteroidota</taxon>
        <taxon>Bacteroidia</taxon>
        <taxon>Bacteroidales</taxon>
        <taxon>Bacteroidaceae</taxon>
        <taxon>Phocaeicola</taxon>
    </lineage>
</organism>
<feature type="domain" description="CN hydrolase" evidence="2">
    <location>
        <begin position="1"/>
        <end position="236"/>
    </location>
</feature>
<protein>
    <submittedName>
        <fullName evidence="3">Amidohydrolase</fullName>
    </submittedName>
</protein>
<dbReference type="InterPro" id="IPR052737">
    <property type="entry name" value="Omega-amidase_YafV"/>
</dbReference>
<evidence type="ECO:0000259" key="2">
    <source>
        <dbReference type="PROSITE" id="PS50263"/>
    </source>
</evidence>
<dbReference type="EMBL" id="JACSPQ010000001">
    <property type="protein sequence ID" value="MBD8001595.1"/>
    <property type="molecule type" value="Genomic_DNA"/>
</dbReference>
<dbReference type="PROSITE" id="PS50263">
    <property type="entry name" value="CN_HYDROLASE"/>
    <property type="match status" value="1"/>
</dbReference>